<proteinExistence type="predicted"/>
<dbReference type="Proteomes" id="UP000246991">
    <property type="component" value="Unassembled WGS sequence"/>
</dbReference>
<dbReference type="GO" id="GO:0003676">
    <property type="term" value="F:nucleic acid binding"/>
    <property type="evidence" value="ECO:0007669"/>
    <property type="project" value="InterPro"/>
</dbReference>
<dbReference type="AlphaFoldDB" id="A0A317SLN6"/>
<accession>A0A317SLN6</accession>
<feature type="region of interest" description="Disordered" evidence="1">
    <location>
        <begin position="1"/>
        <end position="31"/>
    </location>
</feature>
<evidence type="ECO:0000313" key="4">
    <source>
        <dbReference type="Proteomes" id="UP000246991"/>
    </source>
</evidence>
<name>A0A317SLN6_9PEZI</name>
<sequence length="173" mass="19965">MECRQAIPKGQRPRGRPANPYKITKKSRGNKRKGGIDWFRYLESVCEQLLYPFYRQLVVSAEHGERGQVFLIEDGAGPHRSKFLNEYHSNSGINKIAWPASSPDLNPIERVWDYIRRHLAKRQPFPTTKEATLVAWEEIWKSIPINITNSFFAALPRRLAEVSRQNGGNLYNG</sequence>
<organism evidence="3 4">
    <name type="scientific">Tuber magnatum</name>
    <name type="common">white Piedmont truffle</name>
    <dbReference type="NCBI Taxonomy" id="42249"/>
    <lineage>
        <taxon>Eukaryota</taxon>
        <taxon>Fungi</taxon>
        <taxon>Dikarya</taxon>
        <taxon>Ascomycota</taxon>
        <taxon>Pezizomycotina</taxon>
        <taxon>Pezizomycetes</taxon>
        <taxon>Pezizales</taxon>
        <taxon>Tuberaceae</taxon>
        <taxon>Tuber</taxon>
    </lineage>
</organism>
<dbReference type="Pfam" id="PF13358">
    <property type="entry name" value="DDE_3"/>
    <property type="match status" value="1"/>
</dbReference>
<keyword evidence="4" id="KW-1185">Reference proteome</keyword>
<protein>
    <recommendedName>
        <fullName evidence="2">Tc1-like transposase DDE domain-containing protein</fullName>
    </recommendedName>
</protein>
<evidence type="ECO:0000313" key="3">
    <source>
        <dbReference type="EMBL" id="PWW75369.1"/>
    </source>
</evidence>
<reference evidence="3 4" key="1">
    <citation type="submission" date="2018-03" db="EMBL/GenBank/DDBJ databases">
        <title>Genomes of Pezizomycetes fungi and the evolution of truffles.</title>
        <authorList>
            <person name="Murat C."/>
            <person name="Payen T."/>
            <person name="Noel B."/>
            <person name="Kuo A."/>
            <person name="Martin F.M."/>
        </authorList>
    </citation>
    <scope>NUCLEOTIDE SEQUENCE [LARGE SCALE GENOMIC DNA]</scope>
    <source>
        <strain evidence="3">091103-1</strain>
    </source>
</reference>
<dbReference type="InterPro" id="IPR038717">
    <property type="entry name" value="Tc1-like_DDE_dom"/>
</dbReference>
<dbReference type="STRING" id="42249.A0A317SLN6"/>
<dbReference type="InterPro" id="IPR036397">
    <property type="entry name" value="RNaseH_sf"/>
</dbReference>
<dbReference type="EMBL" id="PYWC01000047">
    <property type="protein sequence ID" value="PWW75369.1"/>
    <property type="molecule type" value="Genomic_DNA"/>
</dbReference>
<gene>
    <name evidence="3" type="ORF">C7212DRAFT_202479</name>
</gene>
<feature type="domain" description="Tc1-like transposase DDE" evidence="2">
    <location>
        <begin position="8"/>
        <end position="130"/>
    </location>
</feature>
<dbReference type="Gene3D" id="3.30.420.10">
    <property type="entry name" value="Ribonuclease H-like superfamily/Ribonuclease H"/>
    <property type="match status" value="1"/>
</dbReference>
<dbReference type="OrthoDB" id="5410741at2759"/>
<evidence type="ECO:0000259" key="2">
    <source>
        <dbReference type="Pfam" id="PF13358"/>
    </source>
</evidence>
<comment type="caution">
    <text evidence="3">The sequence shown here is derived from an EMBL/GenBank/DDBJ whole genome shotgun (WGS) entry which is preliminary data.</text>
</comment>
<evidence type="ECO:0000256" key="1">
    <source>
        <dbReference type="SAM" id="MobiDB-lite"/>
    </source>
</evidence>